<dbReference type="Pfam" id="PF01527">
    <property type="entry name" value="HTH_Tnp_1"/>
    <property type="match status" value="1"/>
</dbReference>
<dbReference type="InterPro" id="IPR002514">
    <property type="entry name" value="Transposase_8"/>
</dbReference>
<reference evidence="1 2" key="1">
    <citation type="submission" date="2018-06" db="EMBL/GenBank/DDBJ databases">
        <authorList>
            <consortium name="Pathogen Informatics"/>
            <person name="Doyle S."/>
        </authorList>
    </citation>
    <scope>NUCLEOTIDE SEQUENCE [LARGE SCALE GENOMIC DNA]</scope>
    <source>
        <strain evidence="1 2">NCTC10060</strain>
    </source>
</reference>
<accession>A0A379TZJ2</accession>
<dbReference type="GO" id="GO:0006313">
    <property type="term" value="P:DNA transposition"/>
    <property type="evidence" value="ECO:0007669"/>
    <property type="project" value="InterPro"/>
</dbReference>
<dbReference type="Proteomes" id="UP000254633">
    <property type="component" value="Unassembled WGS sequence"/>
</dbReference>
<evidence type="ECO:0000313" key="2">
    <source>
        <dbReference type="Proteomes" id="UP000254633"/>
    </source>
</evidence>
<sequence length="145" mass="16598">MKKTRYTEEQIAFALKQAETGTRVGDVCRKTGISEVTFYIYGLPPFYKHWFWSWVIAYIYPASEKPVSKWVIGTQSPQQLDGLEKSGSDCTGATCHHLSVHCNFSGRVLTSGSLILCIIFKYRPDYSHALVCYRYGRFIKPSRIL</sequence>
<dbReference type="EMBL" id="UGXH01000003">
    <property type="protein sequence ID" value="SUG55734.1"/>
    <property type="molecule type" value="Genomic_DNA"/>
</dbReference>
<evidence type="ECO:0000313" key="1">
    <source>
        <dbReference type="EMBL" id="SUG55734.1"/>
    </source>
</evidence>
<proteinExistence type="predicted"/>
<dbReference type="GO" id="GO:0003677">
    <property type="term" value="F:DNA binding"/>
    <property type="evidence" value="ECO:0007669"/>
    <property type="project" value="InterPro"/>
</dbReference>
<organism evidence="1 2">
    <name type="scientific">Salmonella diarizonae</name>
    <dbReference type="NCBI Taxonomy" id="59204"/>
    <lineage>
        <taxon>Bacteria</taxon>
        <taxon>Pseudomonadati</taxon>
        <taxon>Pseudomonadota</taxon>
        <taxon>Gammaproteobacteria</taxon>
        <taxon>Enterobacterales</taxon>
        <taxon>Enterobacteriaceae</taxon>
        <taxon>Salmonella</taxon>
    </lineage>
</organism>
<protein>
    <submittedName>
        <fullName evidence="1">Transposase</fullName>
    </submittedName>
</protein>
<gene>
    <name evidence="1" type="ORF">NCTC10060_02881</name>
</gene>
<dbReference type="GO" id="GO:0004803">
    <property type="term" value="F:transposase activity"/>
    <property type="evidence" value="ECO:0007669"/>
    <property type="project" value="InterPro"/>
</dbReference>
<dbReference type="AlphaFoldDB" id="A0A379TZJ2"/>
<name>A0A379TZJ2_SALDZ</name>